<comment type="catalytic activity">
    <reaction evidence="2">
        <text>arsenite(in) + ATP + H2O = arsenite(out) + ADP + phosphate + H(+)</text>
        <dbReference type="Rhea" id="RHEA:11348"/>
        <dbReference type="ChEBI" id="CHEBI:15377"/>
        <dbReference type="ChEBI" id="CHEBI:15378"/>
        <dbReference type="ChEBI" id="CHEBI:29242"/>
        <dbReference type="ChEBI" id="CHEBI:30616"/>
        <dbReference type="ChEBI" id="CHEBI:43474"/>
        <dbReference type="ChEBI" id="CHEBI:456216"/>
        <dbReference type="EC" id="7.3.2.7"/>
    </reaction>
</comment>
<sequence length="142" mass="15977">MNNEDKIQVPAFFHNTNLRLVFFGGKGGVGKTSCATSFALKQSSQTPDKSFLLVSTDPAHSVQDSLNAASLPQNLNVIEFESQKSLDTFMNKHQEKLRQIALRGTFLDEDDIEKFMNLSLPGMDELMAFLEITHWIEKIPMI</sequence>
<dbReference type="Pfam" id="PF02374">
    <property type="entry name" value="ArsA_ATPase"/>
    <property type="match status" value="1"/>
</dbReference>
<accession>A0A1V1NZP5</accession>
<evidence type="ECO:0000256" key="3">
    <source>
        <dbReference type="ARBA" id="ARBA00066752"/>
    </source>
</evidence>
<evidence type="ECO:0000256" key="2">
    <source>
        <dbReference type="ARBA" id="ARBA00052296"/>
    </source>
</evidence>
<dbReference type="EC" id="7.3.2.7" evidence="3"/>
<dbReference type="GO" id="GO:0005524">
    <property type="term" value="F:ATP binding"/>
    <property type="evidence" value="ECO:0007669"/>
    <property type="project" value="InterPro"/>
</dbReference>
<organism evidence="5 6">
    <name type="scientific">Candidatus Magnetoglobus multicellularis str. Araruama</name>
    <dbReference type="NCBI Taxonomy" id="890399"/>
    <lineage>
        <taxon>Bacteria</taxon>
        <taxon>Pseudomonadati</taxon>
        <taxon>Thermodesulfobacteriota</taxon>
        <taxon>Desulfobacteria</taxon>
        <taxon>Desulfobacterales</taxon>
        <taxon>Desulfobacteraceae</taxon>
        <taxon>Candidatus Magnetoglobus</taxon>
    </lineage>
</organism>
<dbReference type="InterPro" id="IPR016300">
    <property type="entry name" value="ATPase_ArsA/GET3"/>
</dbReference>
<dbReference type="Gene3D" id="3.40.50.300">
    <property type="entry name" value="P-loop containing nucleotide triphosphate hydrolases"/>
    <property type="match status" value="1"/>
</dbReference>
<dbReference type="AlphaFoldDB" id="A0A1V1NZP5"/>
<protein>
    <recommendedName>
        <fullName evidence="3">arsenite-transporting ATPase</fullName>
        <ecNumber evidence="3">7.3.2.7</ecNumber>
    </recommendedName>
</protein>
<dbReference type="EMBL" id="ATBP01001104">
    <property type="protein sequence ID" value="ETR68043.1"/>
    <property type="molecule type" value="Genomic_DNA"/>
</dbReference>
<evidence type="ECO:0000256" key="1">
    <source>
        <dbReference type="ARBA" id="ARBA00011040"/>
    </source>
</evidence>
<proteinExistence type="inferred from homology"/>
<dbReference type="InterPro" id="IPR027417">
    <property type="entry name" value="P-loop_NTPase"/>
</dbReference>
<evidence type="ECO:0000259" key="4">
    <source>
        <dbReference type="Pfam" id="PF02374"/>
    </source>
</evidence>
<dbReference type="PANTHER" id="PTHR10803:SF3">
    <property type="entry name" value="ATPASE GET3"/>
    <property type="match status" value="1"/>
</dbReference>
<dbReference type="GO" id="GO:0016887">
    <property type="term" value="F:ATP hydrolysis activity"/>
    <property type="evidence" value="ECO:0007669"/>
    <property type="project" value="InterPro"/>
</dbReference>
<reference evidence="6" key="1">
    <citation type="submission" date="2012-11" db="EMBL/GenBank/DDBJ databases">
        <authorList>
            <person name="Lucero-Rivera Y.E."/>
            <person name="Tovar-Ramirez D."/>
        </authorList>
    </citation>
    <scope>NUCLEOTIDE SEQUENCE [LARGE SCALE GENOMIC DNA]</scope>
    <source>
        <strain evidence="6">Araruama</strain>
    </source>
</reference>
<evidence type="ECO:0000313" key="6">
    <source>
        <dbReference type="Proteomes" id="UP000189670"/>
    </source>
</evidence>
<gene>
    <name evidence="5" type="ORF">OMM_10931</name>
</gene>
<feature type="domain" description="ArsA/GET3 Anion-transporting ATPase-like" evidence="4">
    <location>
        <begin position="19"/>
        <end position="136"/>
    </location>
</feature>
<dbReference type="InterPro" id="IPR025723">
    <property type="entry name" value="ArsA/GET3_ATPase-like"/>
</dbReference>
<comment type="similarity">
    <text evidence="1">Belongs to the arsA ATPase family.</text>
</comment>
<dbReference type="SUPFAM" id="SSF52540">
    <property type="entry name" value="P-loop containing nucleoside triphosphate hydrolases"/>
    <property type="match status" value="1"/>
</dbReference>
<comment type="caution">
    <text evidence="5">The sequence shown here is derived from an EMBL/GenBank/DDBJ whole genome shotgun (WGS) entry which is preliminary data.</text>
</comment>
<evidence type="ECO:0000313" key="5">
    <source>
        <dbReference type="EMBL" id="ETR68043.1"/>
    </source>
</evidence>
<dbReference type="Proteomes" id="UP000189670">
    <property type="component" value="Unassembled WGS sequence"/>
</dbReference>
<dbReference type="GO" id="GO:0015446">
    <property type="term" value="F:ATPase-coupled arsenite transmembrane transporter activity"/>
    <property type="evidence" value="ECO:0007669"/>
    <property type="project" value="UniProtKB-EC"/>
</dbReference>
<name>A0A1V1NZP5_9BACT</name>
<dbReference type="PANTHER" id="PTHR10803">
    <property type="entry name" value="ARSENICAL PUMP-DRIVING ATPASE ARSENITE-TRANSLOCATING ATPASE"/>
    <property type="match status" value="1"/>
</dbReference>